<dbReference type="SUPFAM" id="SSF110921">
    <property type="entry name" value="2-isopropylmalate synthase LeuA, allosteric (dimerisation) domain"/>
    <property type="match status" value="1"/>
</dbReference>
<evidence type="ECO:0000313" key="13">
    <source>
        <dbReference type="EMBL" id="AWM39562.1"/>
    </source>
</evidence>
<evidence type="ECO:0000256" key="9">
    <source>
        <dbReference type="ARBA" id="ARBA00023211"/>
    </source>
</evidence>
<keyword evidence="11" id="KW-0963">Cytoplasm</keyword>
<dbReference type="InterPro" id="IPR013709">
    <property type="entry name" value="2-isopropylmalate_synth_dimer"/>
</dbReference>
<evidence type="ECO:0000256" key="10">
    <source>
        <dbReference type="ARBA" id="ARBA00023304"/>
    </source>
</evidence>
<dbReference type="Pfam" id="PF00682">
    <property type="entry name" value="HMGL-like"/>
    <property type="match status" value="1"/>
</dbReference>
<dbReference type="Pfam" id="PF22617">
    <property type="entry name" value="HCS_D2"/>
    <property type="match status" value="1"/>
</dbReference>
<dbReference type="GO" id="GO:0003985">
    <property type="term" value="F:acetyl-CoA C-acetyltransferase activity"/>
    <property type="evidence" value="ECO:0007669"/>
    <property type="project" value="UniProtKB-UniRule"/>
</dbReference>
<evidence type="ECO:0000256" key="1">
    <source>
        <dbReference type="ARBA" id="ARBA00004689"/>
    </source>
</evidence>
<comment type="function">
    <text evidence="11">Catalyzes the condensation of the acetyl group of acetyl-CoA with 3-methyl-2-oxobutanoate (2-ketoisovalerate) to form 3-carboxy-3-hydroxy-4-methylpentanoate (2-isopropylmalate).</text>
</comment>
<dbReference type="EMBL" id="CP025958">
    <property type="protein sequence ID" value="AWM39562.1"/>
    <property type="molecule type" value="Genomic_DNA"/>
</dbReference>
<dbReference type="InterPro" id="IPR000891">
    <property type="entry name" value="PYR_CT"/>
</dbReference>
<keyword evidence="14" id="KW-1185">Reference proteome</keyword>
<dbReference type="Gene3D" id="3.30.160.270">
    <property type="match status" value="1"/>
</dbReference>
<dbReference type="EC" id="2.3.3.13" evidence="3 11"/>
<comment type="catalytic activity">
    <reaction evidence="11">
        <text>3-methyl-2-oxobutanoate + acetyl-CoA + H2O = (2S)-2-isopropylmalate + CoA + H(+)</text>
        <dbReference type="Rhea" id="RHEA:21524"/>
        <dbReference type="ChEBI" id="CHEBI:1178"/>
        <dbReference type="ChEBI" id="CHEBI:11851"/>
        <dbReference type="ChEBI" id="CHEBI:15377"/>
        <dbReference type="ChEBI" id="CHEBI:15378"/>
        <dbReference type="ChEBI" id="CHEBI:57287"/>
        <dbReference type="ChEBI" id="CHEBI:57288"/>
        <dbReference type="EC" id="2.3.3.13"/>
    </reaction>
</comment>
<dbReference type="AlphaFoldDB" id="A0A2Z3H5G5"/>
<dbReference type="NCBIfam" id="NF002086">
    <property type="entry name" value="PRK00915.1-3"/>
    <property type="match status" value="1"/>
</dbReference>
<dbReference type="Gene3D" id="1.10.238.260">
    <property type="match status" value="1"/>
</dbReference>
<evidence type="ECO:0000256" key="11">
    <source>
        <dbReference type="HAMAP-Rule" id="MF_01025"/>
    </source>
</evidence>
<evidence type="ECO:0000256" key="6">
    <source>
        <dbReference type="ARBA" id="ARBA00022605"/>
    </source>
</evidence>
<keyword evidence="8 11" id="KW-0479">Metal-binding</keyword>
<dbReference type="InterPro" id="IPR013785">
    <property type="entry name" value="Aldolase_TIM"/>
</dbReference>
<dbReference type="HAMAP" id="MF_01025">
    <property type="entry name" value="LeuA_type1"/>
    <property type="match status" value="1"/>
</dbReference>
<dbReference type="InterPro" id="IPR036230">
    <property type="entry name" value="LeuA_allosteric_dom_sf"/>
</dbReference>
<dbReference type="InterPro" id="IPR050073">
    <property type="entry name" value="2-IPM_HCS-like"/>
</dbReference>
<dbReference type="SMART" id="SM00917">
    <property type="entry name" value="LeuA_dimer"/>
    <property type="match status" value="1"/>
</dbReference>
<dbReference type="KEGG" id="gog:C1280_22905"/>
<dbReference type="UniPathway" id="UPA00048">
    <property type="reaction ID" value="UER00070"/>
</dbReference>
<evidence type="ECO:0000256" key="7">
    <source>
        <dbReference type="ARBA" id="ARBA00022679"/>
    </source>
</evidence>
<organism evidence="13 14">
    <name type="scientific">Gemmata obscuriglobus</name>
    <dbReference type="NCBI Taxonomy" id="114"/>
    <lineage>
        <taxon>Bacteria</taxon>
        <taxon>Pseudomonadati</taxon>
        <taxon>Planctomycetota</taxon>
        <taxon>Planctomycetia</taxon>
        <taxon>Gemmatales</taxon>
        <taxon>Gemmataceae</taxon>
        <taxon>Gemmata</taxon>
    </lineage>
</organism>
<comment type="subunit">
    <text evidence="11">Homodimer.</text>
</comment>
<evidence type="ECO:0000313" key="14">
    <source>
        <dbReference type="Proteomes" id="UP000245802"/>
    </source>
</evidence>
<dbReference type="GO" id="GO:0009098">
    <property type="term" value="P:L-leucine biosynthetic process"/>
    <property type="evidence" value="ECO:0007669"/>
    <property type="project" value="UniProtKB-UniRule"/>
</dbReference>
<dbReference type="InterPro" id="IPR002034">
    <property type="entry name" value="AIPM/Hcit_synth_CS"/>
</dbReference>
<keyword evidence="5 11" id="KW-0432">Leucine biosynthesis</keyword>
<dbReference type="Gene3D" id="3.20.20.70">
    <property type="entry name" value="Aldolase class I"/>
    <property type="match status" value="1"/>
</dbReference>
<dbReference type="CDD" id="cd07940">
    <property type="entry name" value="DRE_TIM_IPMS"/>
    <property type="match status" value="1"/>
</dbReference>
<dbReference type="GO" id="GO:0030145">
    <property type="term" value="F:manganese ion binding"/>
    <property type="evidence" value="ECO:0007669"/>
    <property type="project" value="UniProtKB-UniRule"/>
</dbReference>
<dbReference type="PROSITE" id="PS00815">
    <property type="entry name" value="AIPM_HOMOCIT_SYNTH_1"/>
    <property type="match status" value="1"/>
</dbReference>
<feature type="binding site" evidence="11">
    <location>
        <position position="243"/>
    </location>
    <ligand>
        <name>Mn(2+)</name>
        <dbReference type="ChEBI" id="CHEBI:29035"/>
    </ligand>
</feature>
<keyword evidence="9 11" id="KW-0464">Manganese</keyword>
<feature type="binding site" evidence="11">
    <location>
        <position position="209"/>
    </location>
    <ligand>
        <name>Mn(2+)</name>
        <dbReference type="ChEBI" id="CHEBI:29035"/>
    </ligand>
</feature>
<feature type="binding site" evidence="11">
    <location>
        <position position="19"/>
    </location>
    <ligand>
        <name>Mn(2+)</name>
        <dbReference type="ChEBI" id="CHEBI:29035"/>
    </ligand>
</feature>
<comment type="cofactor">
    <cofactor evidence="11">
        <name>Mn(2+)</name>
        <dbReference type="ChEBI" id="CHEBI:29035"/>
    </cofactor>
</comment>
<feature type="domain" description="Pyruvate carboxyltransferase" evidence="12">
    <location>
        <begin position="10"/>
        <end position="272"/>
    </location>
</feature>
<dbReference type="Proteomes" id="UP000245802">
    <property type="component" value="Chromosome"/>
</dbReference>
<keyword evidence="6 11" id="KW-0028">Amino-acid biosynthesis</keyword>
<dbReference type="SUPFAM" id="SSF51569">
    <property type="entry name" value="Aldolase"/>
    <property type="match status" value="1"/>
</dbReference>
<dbReference type="PANTHER" id="PTHR10277:SF9">
    <property type="entry name" value="2-ISOPROPYLMALATE SYNTHASE 1, CHLOROPLASTIC-RELATED"/>
    <property type="match status" value="1"/>
</dbReference>
<gene>
    <name evidence="11" type="primary">leuA</name>
    <name evidence="13" type="ORF">C1280_22905</name>
</gene>
<comment type="pathway">
    <text evidence="1 11">Amino-acid biosynthesis; L-leucine biosynthesis; L-leucine from 3-methyl-2-oxobutanoate: step 1/4.</text>
</comment>
<evidence type="ECO:0000256" key="3">
    <source>
        <dbReference type="ARBA" id="ARBA00012973"/>
    </source>
</evidence>
<evidence type="ECO:0000259" key="12">
    <source>
        <dbReference type="PROSITE" id="PS50991"/>
    </source>
</evidence>
<dbReference type="FunFam" id="3.20.20.70:FF:000010">
    <property type="entry name" value="2-isopropylmalate synthase"/>
    <property type="match status" value="1"/>
</dbReference>
<evidence type="ECO:0000256" key="4">
    <source>
        <dbReference type="ARBA" id="ARBA00018198"/>
    </source>
</evidence>
<dbReference type="InterPro" id="IPR005671">
    <property type="entry name" value="LeuA_bact_synth"/>
</dbReference>
<dbReference type="RefSeq" id="WP_010039926.1">
    <property type="nucleotide sequence ID" value="NZ_CP025958.1"/>
</dbReference>
<dbReference type="PROSITE" id="PS50991">
    <property type="entry name" value="PYR_CT"/>
    <property type="match status" value="1"/>
</dbReference>
<accession>A0A2Z3H5G5</accession>
<evidence type="ECO:0000256" key="8">
    <source>
        <dbReference type="ARBA" id="ARBA00022723"/>
    </source>
</evidence>
<dbReference type="PROSITE" id="PS00816">
    <property type="entry name" value="AIPM_HOMOCIT_SYNTH_2"/>
    <property type="match status" value="1"/>
</dbReference>
<proteinExistence type="inferred from homology"/>
<dbReference type="NCBIfam" id="TIGR00973">
    <property type="entry name" value="leuA_bact"/>
    <property type="match status" value="1"/>
</dbReference>
<dbReference type="Pfam" id="PF08502">
    <property type="entry name" value="LeuA_dimer"/>
    <property type="match status" value="1"/>
</dbReference>
<dbReference type="GO" id="GO:0005737">
    <property type="term" value="C:cytoplasm"/>
    <property type="evidence" value="ECO:0007669"/>
    <property type="project" value="UniProtKB-UniRule"/>
</dbReference>
<keyword evidence="10 11" id="KW-0100">Branched-chain amino acid biosynthesis</keyword>
<protein>
    <recommendedName>
        <fullName evidence="4 11">2-isopropylmalate synthase</fullName>
        <ecNumber evidence="3 11">2.3.3.13</ecNumber>
    </recommendedName>
    <alternativeName>
        <fullName evidence="11">Alpha-IPM synthase</fullName>
    </alternativeName>
    <alternativeName>
        <fullName evidence="11">Alpha-isopropylmalate synthase</fullName>
    </alternativeName>
</protein>
<reference evidence="13 14" key="1">
    <citation type="submission" date="2018-01" db="EMBL/GenBank/DDBJ databases">
        <title>G. obscuriglobus.</title>
        <authorList>
            <person name="Franke J."/>
            <person name="Blomberg W."/>
            <person name="Selmecki A."/>
        </authorList>
    </citation>
    <scope>NUCLEOTIDE SEQUENCE [LARGE SCALE GENOMIC DNA]</scope>
    <source>
        <strain evidence="13 14">DSM 5831</strain>
    </source>
</reference>
<dbReference type="GO" id="GO:0003852">
    <property type="term" value="F:2-isopropylmalate synthase activity"/>
    <property type="evidence" value="ECO:0007669"/>
    <property type="project" value="UniProtKB-UniRule"/>
</dbReference>
<name>A0A2Z3H5G5_9BACT</name>
<comment type="similarity">
    <text evidence="2 11">Belongs to the alpha-IPM synthase/homocitrate synthase family. LeuA type 1 subfamily.</text>
</comment>
<sequence length="528" mass="57191">MSVPADPNRVIIFDTTLRDGEQSPGCSMNLAEKLEMARALADLGVDVIEAGFPIASPGDFESVQAIARQIHGPVIAGLARCNPTDIDRAADAVKDAEKPRIHVFLATSAIHREFKLKMTSEEVARRAVEGVKRARDRCADIEFSPEDAARTELDFLAEVVERVIEAGATTLNIPDTVGYAVPQHYAAIIRHLKKNVRGIDNCVLSVHCHNDLGLAVANSLAALGEGARQVECTINGIGERAGNTSLEEVVMALHTRRDYYGLTTGINTRHLYPVSRKLSHVTGQTVQRNKAIVGQNAFAHEAGIHQDGMLKERSTYEIMRPEDVGIPQTELVLGKHSGRHALKQRVAALGYGLSDEQLNKVFEEFKKLADKKKEIYDADIEALAENQLQEGTGNLWTLVGFTSTAGTGSQTSAAVTLKHLDGSVRRDAAVGNGPIDALFKAINRVTGAAVRVVDYRVRSVSQDMDALGEASIEIEYSGKKSRARAVSVDVVEASALAYLEVVNRVASRQLRDRLKPTDNVPTEAVPAG</sequence>
<dbReference type="PANTHER" id="PTHR10277">
    <property type="entry name" value="HOMOCITRATE SYNTHASE-RELATED"/>
    <property type="match status" value="1"/>
</dbReference>
<keyword evidence="7 11" id="KW-0808">Transferase</keyword>
<feature type="region of interest" description="Regulatory domain" evidence="11">
    <location>
        <begin position="397"/>
        <end position="528"/>
    </location>
</feature>
<dbReference type="OrthoDB" id="9804858at2"/>
<dbReference type="FunFam" id="1.10.238.260:FF:000001">
    <property type="entry name" value="2-isopropylmalate synthase"/>
    <property type="match status" value="1"/>
</dbReference>
<evidence type="ECO:0000256" key="2">
    <source>
        <dbReference type="ARBA" id="ARBA00009396"/>
    </source>
</evidence>
<evidence type="ECO:0000256" key="5">
    <source>
        <dbReference type="ARBA" id="ARBA00022430"/>
    </source>
</evidence>
<feature type="binding site" evidence="11">
    <location>
        <position position="207"/>
    </location>
    <ligand>
        <name>Mn(2+)</name>
        <dbReference type="ChEBI" id="CHEBI:29035"/>
    </ligand>
</feature>
<dbReference type="InterPro" id="IPR054691">
    <property type="entry name" value="LeuA/HCS_post-cat"/>
</dbReference>